<keyword evidence="4" id="KW-1185">Reference proteome</keyword>
<evidence type="ECO:0000256" key="1">
    <source>
        <dbReference type="SAM" id="MobiDB-lite"/>
    </source>
</evidence>
<sequence>MLKKLWQKWEQKWQGDEKQKKRFGWILILGASGLAIMIISQFVQVREASLPPGKNVSSDTEAEAKPASSSNEEDSMVQYEQMYEEELEQVLSKIVGVDDVSVIVNLDSTAEEVVQVDKRESRQITTETDKNGGKRSITQDTEDQKTAYYRGENGEKPVVIKKLKPEVRGVLVVARGVENLKVKAIVLEAVQRTLDVPIHRISVLPKG</sequence>
<feature type="region of interest" description="Disordered" evidence="1">
    <location>
        <begin position="50"/>
        <end position="75"/>
    </location>
</feature>
<dbReference type="NCBIfam" id="TIGR02830">
    <property type="entry name" value="spore_III_AG"/>
    <property type="match status" value="1"/>
</dbReference>
<name>A0A7W2APF5_9BACL</name>
<protein>
    <submittedName>
        <fullName evidence="3">Stage III sporulation protein AG</fullName>
    </submittedName>
</protein>
<organism evidence="3 4">
    <name type="scientific">Thermoactinomyces mirandus</name>
    <dbReference type="NCBI Taxonomy" id="2756294"/>
    <lineage>
        <taxon>Bacteria</taxon>
        <taxon>Bacillati</taxon>
        <taxon>Bacillota</taxon>
        <taxon>Bacilli</taxon>
        <taxon>Bacillales</taxon>
        <taxon>Thermoactinomycetaceae</taxon>
        <taxon>Thermoactinomyces</taxon>
    </lineage>
</organism>
<gene>
    <name evidence="3" type="primary">spoIIIAG</name>
    <name evidence="3" type="ORF">H2C83_00900</name>
</gene>
<dbReference type="EMBL" id="JACEOL010000002">
    <property type="protein sequence ID" value="MBA4600904.1"/>
    <property type="molecule type" value="Genomic_DNA"/>
</dbReference>
<accession>A0A7W2APF5</accession>
<comment type="caution">
    <text evidence="3">The sequence shown here is derived from an EMBL/GenBank/DDBJ whole genome shotgun (WGS) entry which is preliminary data.</text>
</comment>
<feature type="transmembrane region" description="Helical" evidence="2">
    <location>
        <begin position="23"/>
        <end position="43"/>
    </location>
</feature>
<keyword evidence="2" id="KW-1133">Transmembrane helix</keyword>
<keyword evidence="2" id="KW-0472">Membrane</keyword>
<reference evidence="3 4" key="1">
    <citation type="submission" date="2020-07" db="EMBL/GenBank/DDBJ databases">
        <title>Thermoactinomyces phylogeny.</title>
        <authorList>
            <person name="Dunlap C."/>
        </authorList>
    </citation>
    <scope>NUCLEOTIDE SEQUENCE [LARGE SCALE GENOMIC DNA]</scope>
    <source>
        <strain evidence="3 4">AMNI-1</strain>
    </source>
</reference>
<evidence type="ECO:0000313" key="3">
    <source>
        <dbReference type="EMBL" id="MBA4600904.1"/>
    </source>
</evidence>
<evidence type="ECO:0000313" key="4">
    <source>
        <dbReference type="Proteomes" id="UP000538292"/>
    </source>
</evidence>
<proteinExistence type="predicted"/>
<feature type="region of interest" description="Disordered" evidence="1">
    <location>
        <begin position="124"/>
        <end position="143"/>
    </location>
</feature>
<dbReference type="Proteomes" id="UP000538292">
    <property type="component" value="Unassembled WGS sequence"/>
</dbReference>
<dbReference type="AlphaFoldDB" id="A0A7W2APF5"/>
<dbReference type="RefSeq" id="WP_181736841.1">
    <property type="nucleotide sequence ID" value="NZ_JACEOL010000002.1"/>
</dbReference>
<keyword evidence="2" id="KW-0812">Transmembrane</keyword>
<dbReference type="InterPro" id="IPR014195">
    <property type="entry name" value="Spore_III_AG"/>
</dbReference>
<evidence type="ECO:0000256" key="2">
    <source>
        <dbReference type="SAM" id="Phobius"/>
    </source>
</evidence>